<protein>
    <submittedName>
        <fullName evidence="3">Neurotransmitter-gated ion-channel transmembrane region</fullName>
    </submittedName>
</protein>
<sequence>MHSNENAIEIIPATSVTLPLIGKYLVFNMIMVTLSVIVTIVSLGIHFRTPPAQTMPKWVKLVFLIWLPKLLMMERQPDEQEVSLRRVSPRKGFEPNSLDGKIPLNYHQHRVSGEVPIDERIQKLYYSPQVIKAFENIVLIAEMLKKNERDDKLEEDWKYVAAVLDRFFLLSSPLHVCLGL</sequence>
<dbReference type="InterPro" id="IPR006029">
    <property type="entry name" value="Neurotrans-gated_channel_TM"/>
</dbReference>
<keyword evidence="1 3" id="KW-0812">Transmembrane</keyword>
<evidence type="ECO:0000256" key="1">
    <source>
        <dbReference type="SAM" id="Phobius"/>
    </source>
</evidence>
<evidence type="ECO:0000313" key="3">
    <source>
        <dbReference type="EMBL" id="KHJ93868.1"/>
    </source>
</evidence>
<name>A0A0B1T8G5_OESDE</name>
<dbReference type="Proteomes" id="UP000053660">
    <property type="component" value="Unassembled WGS sequence"/>
</dbReference>
<dbReference type="GO" id="GO:0016020">
    <property type="term" value="C:membrane"/>
    <property type="evidence" value="ECO:0007669"/>
    <property type="project" value="InterPro"/>
</dbReference>
<dbReference type="EMBL" id="KN550566">
    <property type="protein sequence ID" value="KHJ93868.1"/>
    <property type="molecule type" value="Genomic_DNA"/>
</dbReference>
<dbReference type="GO" id="GO:0006811">
    <property type="term" value="P:monoatomic ion transport"/>
    <property type="evidence" value="ECO:0007669"/>
    <property type="project" value="InterPro"/>
</dbReference>
<evidence type="ECO:0000313" key="4">
    <source>
        <dbReference type="Proteomes" id="UP000053660"/>
    </source>
</evidence>
<evidence type="ECO:0000259" key="2">
    <source>
        <dbReference type="Pfam" id="PF02932"/>
    </source>
</evidence>
<keyword evidence="4" id="KW-1185">Reference proteome</keyword>
<gene>
    <name evidence="3" type="ORF">OESDEN_06213</name>
</gene>
<dbReference type="InterPro" id="IPR036719">
    <property type="entry name" value="Neuro-gated_channel_TM_sf"/>
</dbReference>
<dbReference type="AlphaFoldDB" id="A0A0B1T8G5"/>
<reference evidence="3 4" key="1">
    <citation type="submission" date="2014-03" db="EMBL/GenBank/DDBJ databases">
        <title>Draft genome of the hookworm Oesophagostomum dentatum.</title>
        <authorList>
            <person name="Mitreva M."/>
        </authorList>
    </citation>
    <scope>NUCLEOTIDE SEQUENCE [LARGE SCALE GENOMIC DNA]</scope>
    <source>
        <strain evidence="3 4">OD-Hann</strain>
    </source>
</reference>
<accession>A0A0B1T8G5</accession>
<organism evidence="3 4">
    <name type="scientific">Oesophagostomum dentatum</name>
    <name type="common">Nodular worm</name>
    <dbReference type="NCBI Taxonomy" id="61180"/>
    <lineage>
        <taxon>Eukaryota</taxon>
        <taxon>Metazoa</taxon>
        <taxon>Ecdysozoa</taxon>
        <taxon>Nematoda</taxon>
        <taxon>Chromadorea</taxon>
        <taxon>Rhabditida</taxon>
        <taxon>Rhabditina</taxon>
        <taxon>Rhabditomorpha</taxon>
        <taxon>Strongyloidea</taxon>
        <taxon>Strongylidae</taxon>
        <taxon>Oesophagostomum</taxon>
    </lineage>
</organism>
<feature type="domain" description="Neurotransmitter-gated ion-channel transmembrane" evidence="2">
    <location>
        <begin position="9"/>
        <end position="178"/>
    </location>
</feature>
<keyword evidence="1" id="KW-1133">Transmembrane helix</keyword>
<proteinExistence type="predicted"/>
<keyword evidence="1" id="KW-0472">Membrane</keyword>
<dbReference type="Gene3D" id="1.20.58.390">
    <property type="entry name" value="Neurotransmitter-gated ion-channel transmembrane domain"/>
    <property type="match status" value="2"/>
</dbReference>
<dbReference type="OrthoDB" id="5975154at2759"/>
<dbReference type="InterPro" id="IPR038050">
    <property type="entry name" value="Neuro_actylchol_rec"/>
</dbReference>
<dbReference type="SUPFAM" id="SSF90112">
    <property type="entry name" value="Neurotransmitter-gated ion-channel transmembrane pore"/>
    <property type="match status" value="1"/>
</dbReference>
<dbReference type="Pfam" id="PF02932">
    <property type="entry name" value="Neur_chan_memb"/>
    <property type="match status" value="1"/>
</dbReference>
<feature type="transmembrane region" description="Helical" evidence="1">
    <location>
        <begin position="24"/>
        <end position="47"/>
    </location>
</feature>